<organism evidence="2 3">
    <name type="scientific">Pelomonas candidula</name>
    <dbReference type="NCBI Taxonomy" id="3299025"/>
    <lineage>
        <taxon>Bacteria</taxon>
        <taxon>Pseudomonadati</taxon>
        <taxon>Pseudomonadota</taxon>
        <taxon>Betaproteobacteria</taxon>
        <taxon>Burkholderiales</taxon>
        <taxon>Sphaerotilaceae</taxon>
        <taxon>Roseateles</taxon>
    </lineage>
</organism>
<reference evidence="2 3" key="1">
    <citation type="submission" date="2024-08" db="EMBL/GenBank/DDBJ databases">
        <authorList>
            <person name="Lu H."/>
        </authorList>
    </citation>
    <scope>NUCLEOTIDE SEQUENCE [LARGE SCALE GENOMIC DNA]</scope>
    <source>
        <strain evidence="2 3">BYS78W</strain>
    </source>
</reference>
<keyword evidence="3" id="KW-1185">Reference proteome</keyword>
<evidence type="ECO:0000313" key="2">
    <source>
        <dbReference type="EMBL" id="MFG6486845.1"/>
    </source>
</evidence>
<dbReference type="EMBL" id="JBIGIC010000004">
    <property type="protein sequence ID" value="MFG6486845.1"/>
    <property type="molecule type" value="Genomic_DNA"/>
</dbReference>
<accession>A0ABW7HAA3</accession>
<feature type="region of interest" description="Disordered" evidence="1">
    <location>
        <begin position="1"/>
        <end position="24"/>
    </location>
</feature>
<dbReference type="RefSeq" id="WP_394408532.1">
    <property type="nucleotide sequence ID" value="NZ_JBIGIC010000004.1"/>
</dbReference>
<proteinExistence type="predicted"/>
<evidence type="ECO:0000313" key="3">
    <source>
        <dbReference type="Proteomes" id="UP001606134"/>
    </source>
</evidence>
<sequence>MTRASCGEAHARLGGREAGVASSRSQNWMPDYVAKANNGGIERVLV</sequence>
<comment type="caution">
    <text evidence="2">The sequence shown here is derived from an EMBL/GenBank/DDBJ whole genome shotgun (WGS) entry which is preliminary data.</text>
</comment>
<protein>
    <submittedName>
        <fullName evidence="2">DUF3400 domain-containing protein</fullName>
    </submittedName>
</protein>
<dbReference type="Pfam" id="PF11880">
    <property type="entry name" value="DUF3400"/>
    <property type="match status" value="1"/>
</dbReference>
<evidence type="ECO:0000256" key="1">
    <source>
        <dbReference type="SAM" id="MobiDB-lite"/>
    </source>
</evidence>
<gene>
    <name evidence="2" type="ORF">ACG04R_09190</name>
</gene>
<name>A0ABW7HAA3_9BURK</name>
<dbReference type="Proteomes" id="UP001606134">
    <property type="component" value="Unassembled WGS sequence"/>
</dbReference>
<dbReference type="InterPro" id="IPR021817">
    <property type="entry name" value="DUF3400"/>
</dbReference>